<sequence length="295" mass="31274">MSTPLDDVRPSPLVAEAEERRAWLHDLAYRLLGSASEADTVVERTLDRLRATPESDVLDLGTWLVTDVGRDALRRLRERRYRRAAQPVDTDVAEAAGLPAVDDPAREAGLAQEVGVTLLADLEGLAPAERVAHVLHDVLGLHFEDVAGVLGRTSCAARQLAGRARAELDLLDHARPTAAEEHRAFVVSLLSRMSGPLPAGADGARSPLAQTVELRSDAAAARAGLPDHAVGRARVAAALESLQEPRPVVLDGYAAIAGHLATEPVLVGLVVDDEGVTQIDAIADPVVLDLLDLHG</sequence>
<gene>
    <name evidence="1" type="ORF">ISG29_05095</name>
</gene>
<proteinExistence type="predicted"/>
<dbReference type="EMBL" id="JADIVZ010000002">
    <property type="protein sequence ID" value="MBF4161057.1"/>
    <property type="molecule type" value="Genomic_DNA"/>
</dbReference>
<keyword evidence="2" id="KW-1185">Reference proteome</keyword>
<dbReference type="GO" id="GO:0016987">
    <property type="term" value="F:sigma factor activity"/>
    <property type="evidence" value="ECO:0007669"/>
    <property type="project" value="TreeGrafter"/>
</dbReference>
<comment type="caution">
    <text evidence="1">The sequence shown here is derived from an EMBL/GenBank/DDBJ whole genome shotgun (WGS) entry which is preliminary data.</text>
</comment>
<evidence type="ECO:0000313" key="2">
    <source>
        <dbReference type="Proteomes" id="UP000656804"/>
    </source>
</evidence>
<dbReference type="Proteomes" id="UP000656804">
    <property type="component" value="Unassembled WGS sequence"/>
</dbReference>
<organism evidence="1 2">
    <name type="scientific">Nocardioides acrostichi</name>
    <dbReference type="NCBI Taxonomy" id="2784339"/>
    <lineage>
        <taxon>Bacteria</taxon>
        <taxon>Bacillati</taxon>
        <taxon>Actinomycetota</taxon>
        <taxon>Actinomycetes</taxon>
        <taxon>Propionibacteriales</taxon>
        <taxon>Nocardioidaceae</taxon>
        <taxon>Nocardioides</taxon>
    </lineage>
</organism>
<name>A0A930UZP2_9ACTN</name>
<evidence type="ECO:0000313" key="1">
    <source>
        <dbReference type="EMBL" id="MBF4161057.1"/>
    </source>
</evidence>
<reference evidence="1" key="1">
    <citation type="submission" date="2020-11" db="EMBL/GenBank/DDBJ databases">
        <title>Nocardioides sp. CBS4Y-1, whole genome shotgun sequence.</title>
        <authorList>
            <person name="Tuo L."/>
        </authorList>
    </citation>
    <scope>NUCLEOTIDE SEQUENCE</scope>
    <source>
        <strain evidence="1">CBS4Y-1</strain>
    </source>
</reference>
<dbReference type="InterPro" id="IPR052704">
    <property type="entry name" value="ECF_Sigma-70_Domain"/>
</dbReference>
<dbReference type="PANTHER" id="PTHR30173">
    <property type="entry name" value="SIGMA 19 FACTOR"/>
    <property type="match status" value="1"/>
</dbReference>
<dbReference type="Gene3D" id="1.20.140.160">
    <property type="match status" value="1"/>
</dbReference>
<dbReference type="InterPro" id="IPR013324">
    <property type="entry name" value="RNA_pol_sigma_r3/r4-like"/>
</dbReference>
<dbReference type="SUPFAM" id="SSF88659">
    <property type="entry name" value="Sigma3 and sigma4 domains of RNA polymerase sigma factors"/>
    <property type="match status" value="1"/>
</dbReference>
<protein>
    <submittedName>
        <fullName evidence="1">RNA polymerase subunit sigma-70</fullName>
    </submittedName>
</protein>
<dbReference type="RefSeq" id="WP_194502326.1">
    <property type="nucleotide sequence ID" value="NZ_JADIVZ010000002.1"/>
</dbReference>
<dbReference type="AlphaFoldDB" id="A0A930UZP2"/>
<accession>A0A930UZP2</accession>
<dbReference type="PANTHER" id="PTHR30173:SF43">
    <property type="entry name" value="ECF RNA POLYMERASE SIGMA FACTOR SIGI-RELATED"/>
    <property type="match status" value="1"/>
</dbReference>